<name>B9SZI6_RICCO</name>
<evidence type="ECO:0000313" key="1">
    <source>
        <dbReference type="EMBL" id="EEF30989.1"/>
    </source>
</evidence>
<keyword evidence="2" id="KW-1185">Reference proteome</keyword>
<organism evidence="1 2">
    <name type="scientific">Ricinus communis</name>
    <name type="common">Castor bean</name>
    <dbReference type="NCBI Taxonomy" id="3988"/>
    <lineage>
        <taxon>Eukaryota</taxon>
        <taxon>Viridiplantae</taxon>
        <taxon>Streptophyta</taxon>
        <taxon>Embryophyta</taxon>
        <taxon>Tracheophyta</taxon>
        <taxon>Spermatophyta</taxon>
        <taxon>Magnoliopsida</taxon>
        <taxon>eudicotyledons</taxon>
        <taxon>Gunneridae</taxon>
        <taxon>Pentapetalae</taxon>
        <taxon>rosids</taxon>
        <taxon>fabids</taxon>
        <taxon>Malpighiales</taxon>
        <taxon>Euphorbiaceae</taxon>
        <taxon>Acalyphoideae</taxon>
        <taxon>Acalypheae</taxon>
        <taxon>Ricinus</taxon>
    </lineage>
</organism>
<reference evidence="2" key="1">
    <citation type="journal article" date="2010" name="Nat. Biotechnol.">
        <title>Draft genome sequence of the oilseed species Ricinus communis.</title>
        <authorList>
            <person name="Chan A.P."/>
            <person name="Crabtree J."/>
            <person name="Zhao Q."/>
            <person name="Lorenzi H."/>
            <person name="Orvis J."/>
            <person name="Puiu D."/>
            <person name="Melake-Berhan A."/>
            <person name="Jones K.M."/>
            <person name="Redman J."/>
            <person name="Chen G."/>
            <person name="Cahoon E.B."/>
            <person name="Gedil M."/>
            <person name="Stanke M."/>
            <person name="Haas B.J."/>
            <person name="Wortman J.R."/>
            <person name="Fraser-Liggett C.M."/>
            <person name="Ravel J."/>
            <person name="Rabinowicz P.D."/>
        </authorList>
    </citation>
    <scope>NUCLEOTIDE SEQUENCE [LARGE SCALE GENOMIC DNA]</scope>
    <source>
        <strain evidence="2">cv. Hale</strain>
    </source>
</reference>
<gene>
    <name evidence="1" type="ORF">RCOM_0394090</name>
</gene>
<dbReference type="Proteomes" id="UP000008311">
    <property type="component" value="Unassembled WGS sequence"/>
</dbReference>
<dbReference type="EMBL" id="EQ974277">
    <property type="protein sequence ID" value="EEF30989.1"/>
    <property type="molecule type" value="Genomic_DNA"/>
</dbReference>
<dbReference type="AlphaFoldDB" id="B9SZI6"/>
<accession>B9SZI6</accession>
<sequence length="66" mass="7001">MDAVGMLVAANLNLGKPCLHAKTTWPYSSADFLISGGREMISSAQMLDVMMFLMCSSIALIDDCGG</sequence>
<dbReference type="InParanoid" id="B9SZI6"/>
<proteinExistence type="predicted"/>
<protein>
    <submittedName>
        <fullName evidence="1">Uncharacterized protein</fullName>
    </submittedName>
</protein>
<evidence type="ECO:0000313" key="2">
    <source>
        <dbReference type="Proteomes" id="UP000008311"/>
    </source>
</evidence>